<comment type="caution">
    <text evidence="2">The sequence shown here is derived from an EMBL/GenBank/DDBJ whole genome shotgun (WGS) entry which is preliminary data.</text>
</comment>
<evidence type="ECO:0000256" key="1">
    <source>
        <dbReference type="SAM" id="MobiDB-lite"/>
    </source>
</evidence>
<dbReference type="Proteomes" id="UP000075683">
    <property type="component" value="Unassembled WGS sequence"/>
</dbReference>
<feature type="region of interest" description="Disordered" evidence="1">
    <location>
        <begin position="1"/>
        <end position="39"/>
    </location>
</feature>
<reference evidence="2 3" key="1">
    <citation type="submission" date="2016-01" db="EMBL/GenBank/DDBJ databases">
        <title>Draft Genome Sequences of Seven Thermophilic Sporeformers Isolated from Foods.</title>
        <authorList>
            <person name="Berendsen E.M."/>
            <person name="Wells-Bennik M.H."/>
            <person name="Krawcyk A.O."/>
            <person name="De Jong A."/>
            <person name="Holsappel S."/>
            <person name="Eijlander R.T."/>
            <person name="Kuipers O.P."/>
        </authorList>
    </citation>
    <scope>NUCLEOTIDE SEQUENCE [LARGE SCALE GENOMIC DNA]</scope>
    <source>
        <strain evidence="2 3">B4135</strain>
    </source>
</reference>
<evidence type="ECO:0000313" key="3">
    <source>
        <dbReference type="Proteomes" id="UP000075683"/>
    </source>
</evidence>
<proteinExistence type="predicted"/>
<accession>A0A150LCI5</accession>
<protein>
    <submittedName>
        <fullName evidence="2">Uncharacterized protein</fullName>
    </submittedName>
</protein>
<name>A0A150LCI5_9BACI</name>
<feature type="compositionally biased region" description="Basic and acidic residues" evidence="1">
    <location>
        <begin position="25"/>
        <end position="39"/>
    </location>
</feature>
<gene>
    <name evidence="2" type="ORF">B4135_3629</name>
</gene>
<organism evidence="2 3">
    <name type="scientific">Caldibacillus debilis</name>
    <dbReference type="NCBI Taxonomy" id="301148"/>
    <lineage>
        <taxon>Bacteria</taxon>
        <taxon>Bacillati</taxon>
        <taxon>Bacillota</taxon>
        <taxon>Bacilli</taxon>
        <taxon>Bacillales</taxon>
        <taxon>Bacillaceae</taxon>
        <taxon>Caldibacillus</taxon>
    </lineage>
</organism>
<evidence type="ECO:0000313" key="2">
    <source>
        <dbReference type="EMBL" id="KYD10053.1"/>
    </source>
</evidence>
<dbReference type="STRING" id="301148.B4135_3629"/>
<dbReference type="EMBL" id="LQYT01000123">
    <property type="protein sequence ID" value="KYD10053.1"/>
    <property type="molecule type" value="Genomic_DNA"/>
</dbReference>
<dbReference type="AlphaFoldDB" id="A0A150LCI5"/>
<sequence>MPVDAGLPRSSGKIFFARRTKRRHNEGPFEKGKPLEKVR</sequence>